<dbReference type="GeneID" id="109133452"/>
<proteinExistence type="predicted"/>
<evidence type="ECO:0000313" key="2">
    <source>
        <dbReference type="Proteomes" id="UP000694864"/>
    </source>
</evidence>
<sequence length="102" mass="12093">MDGEVFNNQPIIDKEDDDLFNENFMEDCVRMDQYDERGLDQIIVDLDAAEAVVDALENLLHDGHDNDNFFDEPEELEEEEDEEDLFNDTYFDDYRQMDGQGW</sequence>
<keyword evidence="2" id="KW-1185">Reference proteome</keyword>
<evidence type="ECO:0000256" key="1">
    <source>
        <dbReference type="SAM" id="MobiDB-lite"/>
    </source>
</evidence>
<feature type="compositionally biased region" description="Acidic residues" evidence="1">
    <location>
        <begin position="68"/>
        <end position="86"/>
    </location>
</feature>
<dbReference type="Proteomes" id="UP000694864">
    <property type="component" value="Chromosome 6"/>
</dbReference>
<protein>
    <submittedName>
        <fullName evidence="3">DNA replication licensing factor MCM2</fullName>
    </submittedName>
</protein>
<reference evidence="2" key="1">
    <citation type="journal article" date="2014" name="Nat. Commun.">
        <title>The emerging biofuel crop Camelina sativa retains a highly undifferentiated hexaploid genome structure.</title>
        <authorList>
            <person name="Kagale S."/>
            <person name="Koh C."/>
            <person name="Nixon J."/>
            <person name="Bollina V."/>
            <person name="Clarke W.E."/>
            <person name="Tuteja R."/>
            <person name="Spillane C."/>
            <person name="Robinson S.J."/>
            <person name="Links M.G."/>
            <person name="Clarke C."/>
            <person name="Higgins E.E."/>
            <person name="Huebert T."/>
            <person name="Sharpe A.G."/>
            <person name="Parkin I.A."/>
        </authorList>
    </citation>
    <scope>NUCLEOTIDE SEQUENCE [LARGE SCALE GENOMIC DNA]</scope>
    <source>
        <strain evidence="2">cv. DH55</strain>
    </source>
</reference>
<gene>
    <name evidence="3" type="primary">LOC109133452</name>
</gene>
<organism evidence="2 3">
    <name type="scientific">Camelina sativa</name>
    <name type="common">False flax</name>
    <name type="synonym">Myagrum sativum</name>
    <dbReference type="NCBI Taxonomy" id="90675"/>
    <lineage>
        <taxon>Eukaryota</taxon>
        <taxon>Viridiplantae</taxon>
        <taxon>Streptophyta</taxon>
        <taxon>Embryophyta</taxon>
        <taxon>Tracheophyta</taxon>
        <taxon>Spermatophyta</taxon>
        <taxon>Magnoliopsida</taxon>
        <taxon>eudicotyledons</taxon>
        <taxon>Gunneridae</taxon>
        <taxon>Pentapetalae</taxon>
        <taxon>rosids</taxon>
        <taxon>malvids</taxon>
        <taxon>Brassicales</taxon>
        <taxon>Brassicaceae</taxon>
        <taxon>Camelineae</taxon>
        <taxon>Camelina</taxon>
    </lineage>
</organism>
<dbReference type="RefSeq" id="XP_019102112.1">
    <property type="nucleotide sequence ID" value="XM_019246567.1"/>
</dbReference>
<feature type="region of interest" description="Disordered" evidence="1">
    <location>
        <begin position="63"/>
        <end position="89"/>
    </location>
</feature>
<evidence type="ECO:0000313" key="3">
    <source>
        <dbReference type="RefSeq" id="XP_019102112.1"/>
    </source>
</evidence>
<name>A0ABM1RSX4_CAMSA</name>
<reference evidence="3" key="2">
    <citation type="submission" date="2025-08" db="UniProtKB">
        <authorList>
            <consortium name="RefSeq"/>
        </authorList>
    </citation>
    <scope>IDENTIFICATION</scope>
    <source>
        <tissue evidence="3">Leaf</tissue>
    </source>
</reference>
<accession>A0ABM1RSX4</accession>